<organism evidence="2 4">
    <name type="scientific">Mya arenaria</name>
    <name type="common">Soft-shell clam</name>
    <dbReference type="NCBI Taxonomy" id="6604"/>
    <lineage>
        <taxon>Eukaryota</taxon>
        <taxon>Metazoa</taxon>
        <taxon>Spiralia</taxon>
        <taxon>Lophotrochozoa</taxon>
        <taxon>Mollusca</taxon>
        <taxon>Bivalvia</taxon>
        <taxon>Autobranchia</taxon>
        <taxon>Heteroconchia</taxon>
        <taxon>Euheterodonta</taxon>
        <taxon>Imparidentia</taxon>
        <taxon>Neoheterodontei</taxon>
        <taxon>Myida</taxon>
        <taxon>Myoidea</taxon>
        <taxon>Myidae</taxon>
        <taxon>Mya</taxon>
    </lineage>
</organism>
<keyword evidence="4" id="KW-1185">Reference proteome</keyword>
<feature type="non-terminal residue" evidence="2">
    <location>
        <position position="181"/>
    </location>
</feature>
<protein>
    <submittedName>
        <fullName evidence="2">Uncharacterized protein</fullName>
    </submittedName>
</protein>
<evidence type="ECO:0000313" key="2">
    <source>
        <dbReference type="EMBL" id="WAR17084.1"/>
    </source>
</evidence>
<dbReference type="Proteomes" id="UP001164746">
    <property type="component" value="Chromosome 10"/>
</dbReference>
<evidence type="ECO:0000313" key="3">
    <source>
        <dbReference type="EMBL" id="WAR17158.1"/>
    </source>
</evidence>
<gene>
    <name evidence="2" type="ORF">MAR_031678</name>
    <name evidence="3" type="ORF">MAR_031752</name>
</gene>
<accession>A0ABY7F6U0</accession>
<proteinExistence type="predicted"/>
<evidence type="ECO:0000313" key="4">
    <source>
        <dbReference type="Proteomes" id="UP001164746"/>
    </source>
</evidence>
<evidence type="ECO:0000256" key="1">
    <source>
        <dbReference type="SAM" id="MobiDB-lite"/>
    </source>
</evidence>
<sequence length="181" mass="20824">MDEINTVSKTVSLEISALRQNNDHDVITGVDDPDLTSNTGVDDPDLTSKKATFDIGSNFKLWPEYEQSPRQKRIRNHKAKQTILKKNFSEPEMYKYRVENNSSYQNHAFDFDEVSMKQSISFADIVTQYIRAPIREDIHPYGRGHLYRSVMEDNLPKIHHGEGRFLMWFVATVIIAGFAVG</sequence>
<dbReference type="EMBL" id="CP111021">
    <property type="protein sequence ID" value="WAR17158.1"/>
    <property type="molecule type" value="Genomic_DNA"/>
</dbReference>
<feature type="region of interest" description="Disordered" evidence="1">
    <location>
        <begin position="24"/>
        <end position="43"/>
    </location>
</feature>
<dbReference type="EMBL" id="CP111021">
    <property type="protein sequence ID" value="WAR17084.1"/>
    <property type="molecule type" value="Genomic_DNA"/>
</dbReference>
<reference evidence="2" key="1">
    <citation type="submission" date="2022-11" db="EMBL/GenBank/DDBJ databases">
        <title>Centuries of genome instability and evolution in soft-shell clam transmissible cancer (bioRxiv).</title>
        <authorList>
            <person name="Hart S.F.M."/>
            <person name="Yonemitsu M.A."/>
            <person name="Giersch R.M."/>
            <person name="Beal B.F."/>
            <person name="Arriagada G."/>
            <person name="Davis B.W."/>
            <person name="Ostrander E.A."/>
            <person name="Goff S.P."/>
            <person name="Metzger M.J."/>
        </authorList>
    </citation>
    <scope>NUCLEOTIDE SEQUENCE</scope>
    <source>
        <strain evidence="2">MELC-2E11</strain>
        <tissue evidence="2">Siphon/mantle</tissue>
    </source>
</reference>
<name>A0ABY7F6U0_MYAAR</name>